<dbReference type="CDD" id="cd08350">
    <property type="entry name" value="BLMT_like"/>
    <property type="match status" value="1"/>
</dbReference>
<proteinExistence type="inferred from homology"/>
<keyword evidence="3" id="KW-0046">Antibiotic resistance</keyword>
<comment type="caution">
    <text evidence="5">The sequence shown here is derived from an EMBL/GenBank/DDBJ whole genome shotgun (WGS) entry which is preliminary data.</text>
</comment>
<accession>A0A2A4B9P4</accession>
<dbReference type="AlphaFoldDB" id="A0A2A4B9P4"/>
<evidence type="ECO:0000313" key="6">
    <source>
        <dbReference type="Proteomes" id="UP000218366"/>
    </source>
</evidence>
<evidence type="ECO:0000313" key="5">
    <source>
        <dbReference type="EMBL" id="PCD04386.1"/>
    </source>
</evidence>
<dbReference type="SUPFAM" id="SSF54593">
    <property type="entry name" value="Glyoxalase/Bleomycin resistance protein/Dihydroxybiphenyl dioxygenase"/>
    <property type="match status" value="1"/>
</dbReference>
<protein>
    <recommendedName>
        <fullName evidence="2">Bleomycin resistance protein</fullName>
    </recommendedName>
</protein>
<reference evidence="5 6" key="1">
    <citation type="submission" date="2017-09" db="EMBL/GenBank/DDBJ databases">
        <title>Sphingomonas spermidinifaciens 9NM-10, whole genome shotgun sequence.</title>
        <authorList>
            <person name="Feng G."/>
            <person name="Zhu H."/>
        </authorList>
    </citation>
    <scope>NUCLEOTIDE SEQUENCE [LARGE SCALE GENOMIC DNA]</scope>
    <source>
        <strain evidence="5 6">9NM-10</strain>
    </source>
</reference>
<comment type="similarity">
    <text evidence="1">Belongs to the bleomycin resistance protein family.</text>
</comment>
<evidence type="ECO:0000256" key="1">
    <source>
        <dbReference type="ARBA" id="ARBA00011051"/>
    </source>
</evidence>
<dbReference type="Pfam" id="PF00903">
    <property type="entry name" value="Glyoxalase"/>
    <property type="match status" value="1"/>
</dbReference>
<evidence type="ECO:0000256" key="2">
    <source>
        <dbReference type="ARBA" id="ARBA00021572"/>
    </source>
</evidence>
<keyword evidence="6" id="KW-1185">Reference proteome</keyword>
<sequence>MSDRANPNLPARDFDATEAFYAALGFARGFRDNGWMILVKGTLALEFFPFPDLDPAQSAFGACLRLDDLDDMVARVVAAGVPDKREGAPRFHPPKTEPWGGRIAYLLDPDGSLLRLIDNRSLGEVQAAR</sequence>
<dbReference type="GO" id="GO:0046677">
    <property type="term" value="P:response to antibiotic"/>
    <property type="evidence" value="ECO:0007669"/>
    <property type="project" value="UniProtKB-KW"/>
</dbReference>
<dbReference type="InterPro" id="IPR004360">
    <property type="entry name" value="Glyas_Fos-R_dOase_dom"/>
</dbReference>
<dbReference type="PROSITE" id="PS51819">
    <property type="entry name" value="VOC"/>
    <property type="match status" value="1"/>
</dbReference>
<dbReference type="RefSeq" id="WP_096342781.1">
    <property type="nucleotide sequence ID" value="NZ_NWMW01000001.1"/>
</dbReference>
<dbReference type="Gene3D" id="3.10.180.10">
    <property type="entry name" value="2,3-Dihydroxybiphenyl 1,2-Dioxygenase, domain 1"/>
    <property type="match status" value="1"/>
</dbReference>
<name>A0A2A4B9P4_9SPHN</name>
<evidence type="ECO:0000259" key="4">
    <source>
        <dbReference type="PROSITE" id="PS51819"/>
    </source>
</evidence>
<gene>
    <name evidence="5" type="ORF">COC42_08970</name>
</gene>
<dbReference type="PRINTS" id="PR00311">
    <property type="entry name" value="BLEOMYCINRST"/>
</dbReference>
<evidence type="ECO:0000256" key="3">
    <source>
        <dbReference type="ARBA" id="ARBA00023251"/>
    </source>
</evidence>
<dbReference type="Proteomes" id="UP000218366">
    <property type="component" value="Unassembled WGS sequence"/>
</dbReference>
<dbReference type="EMBL" id="NWMW01000001">
    <property type="protein sequence ID" value="PCD04386.1"/>
    <property type="molecule type" value="Genomic_DNA"/>
</dbReference>
<organism evidence="5 6">
    <name type="scientific">Sphingomonas spermidinifaciens</name>
    <dbReference type="NCBI Taxonomy" id="1141889"/>
    <lineage>
        <taxon>Bacteria</taxon>
        <taxon>Pseudomonadati</taxon>
        <taxon>Pseudomonadota</taxon>
        <taxon>Alphaproteobacteria</taxon>
        <taxon>Sphingomonadales</taxon>
        <taxon>Sphingomonadaceae</taxon>
        <taxon>Sphingomonas</taxon>
    </lineage>
</organism>
<dbReference type="InterPro" id="IPR037523">
    <property type="entry name" value="VOC_core"/>
</dbReference>
<dbReference type="InterPro" id="IPR029068">
    <property type="entry name" value="Glyas_Bleomycin-R_OHBP_Dase"/>
</dbReference>
<dbReference type="InterPro" id="IPR000335">
    <property type="entry name" value="Bleomycin-R"/>
</dbReference>
<dbReference type="OrthoDB" id="6624781at2"/>
<feature type="domain" description="VOC" evidence="4">
    <location>
        <begin position="1"/>
        <end position="119"/>
    </location>
</feature>